<dbReference type="GO" id="GO:0016301">
    <property type="term" value="F:kinase activity"/>
    <property type="evidence" value="ECO:0007669"/>
    <property type="project" value="UniProtKB-KW"/>
</dbReference>
<keyword evidence="1" id="KW-0808">Transferase</keyword>
<dbReference type="InterPro" id="IPR047765">
    <property type="entry name" value="GHMP_GYDIA-like"/>
</dbReference>
<gene>
    <name evidence="1" type="ORF">NG653_12610</name>
</gene>
<keyword evidence="2" id="KW-1185">Reference proteome</keyword>
<dbReference type="InterPro" id="IPR020568">
    <property type="entry name" value="Ribosomal_Su5_D2-typ_SF"/>
</dbReference>
<keyword evidence="1" id="KW-0418">Kinase</keyword>
<evidence type="ECO:0000313" key="1">
    <source>
        <dbReference type="EMBL" id="MCO5725701.1"/>
    </source>
</evidence>
<accession>A0ABT1B072</accession>
<comment type="caution">
    <text evidence="1">The sequence shown here is derived from an EMBL/GenBank/DDBJ whole genome shotgun (WGS) entry which is preliminary data.</text>
</comment>
<proteinExistence type="predicted"/>
<dbReference type="EMBL" id="JAMXIB010000012">
    <property type="protein sequence ID" value="MCO5725701.1"/>
    <property type="molecule type" value="Genomic_DNA"/>
</dbReference>
<dbReference type="NCBIfam" id="NF040656">
    <property type="entry name" value="GHMP_GYDIA"/>
    <property type="match status" value="1"/>
</dbReference>
<sequence length="303" mass="33419">MTSYYSHGKILLTGEYLVLDGALALALPTRMGQWLEVVPSQAPGLRWTSRSPDGTPWFETHFSQEELGAPPEGGFPSGVRERLLFMLRTARAHAPGFLQEPCSLTVETKLEFPREWGLGSSSTLVSNLANWAGVDPYTLLRESLGGSGYDLAAARHGGPLFYQLRDGHPAVSDAPFAPAFAGQLFFVYLNRKQDSREGIRRYRQRHFDQGKALREVSSLTRQLAGAPDLVSFCRALEQHEALLSDILGVAPVKEAHFPDYPGSLKSLGAWGGDFILATGSEKGPGYFREKGYDTLIPYREMIL</sequence>
<organism evidence="1 2">
    <name type="scientific">Robiginitalea marina</name>
    <dbReference type="NCBI Taxonomy" id="2954105"/>
    <lineage>
        <taxon>Bacteria</taxon>
        <taxon>Pseudomonadati</taxon>
        <taxon>Bacteroidota</taxon>
        <taxon>Flavobacteriia</taxon>
        <taxon>Flavobacteriales</taxon>
        <taxon>Flavobacteriaceae</taxon>
        <taxon>Robiginitalea</taxon>
    </lineage>
</organism>
<dbReference type="Gene3D" id="3.30.230.10">
    <property type="match status" value="1"/>
</dbReference>
<evidence type="ECO:0000313" key="2">
    <source>
        <dbReference type="Proteomes" id="UP001206312"/>
    </source>
</evidence>
<dbReference type="Proteomes" id="UP001206312">
    <property type="component" value="Unassembled WGS sequence"/>
</dbReference>
<protein>
    <submittedName>
        <fullName evidence="1">GYDIA family GHMP kinase</fullName>
    </submittedName>
</protein>
<dbReference type="SUPFAM" id="SSF54211">
    <property type="entry name" value="Ribosomal protein S5 domain 2-like"/>
    <property type="match status" value="1"/>
</dbReference>
<dbReference type="RefSeq" id="WP_252742072.1">
    <property type="nucleotide sequence ID" value="NZ_JAMXIB010000012.1"/>
</dbReference>
<name>A0ABT1B072_9FLAO</name>
<dbReference type="InterPro" id="IPR014721">
    <property type="entry name" value="Ribsml_uS5_D2-typ_fold_subgr"/>
</dbReference>
<reference evidence="1 2" key="1">
    <citation type="submission" date="2022-06" db="EMBL/GenBank/DDBJ databases">
        <authorList>
            <person name="Xuan X."/>
        </authorList>
    </citation>
    <scope>NUCLEOTIDE SEQUENCE [LARGE SCALE GENOMIC DNA]</scope>
    <source>
        <strain evidence="1 2">2V75</strain>
    </source>
</reference>